<dbReference type="EMBL" id="JABBWE010000019">
    <property type="protein sequence ID" value="KAG1796407.1"/>
    <property type="molecule type" value="Genomic_DNA"/>
</dbReference>
<evidence type="ECO:0000256" key="1">
    <source>
        <dbReference type="SAM" id="MobiDB-lite"/>
    </source>
</evidence>
<organism evidence="2 3">
    <name type="scientific">Suillus plorans</name>
    <dbReference type="NCBI Taxonomy" id="116603"/>
    <lineage>
        <taxon>Eukaryota</taxon>
        <taxon>Fungi</taxon>
        <taxon>Dikarya</taxon>
        <taxon>Basidiomycota</taxon>
        <taxon>Agaricomycotina</taxon>
        <taxon>Agaricomycetes</taxon>
        <taxon>Agaricomycetidae</taxon>
        <taxon>Boletales</taxon>
        <taxon>Suillineae</taxon>
        <taxon>Suillaceae</taxon>
        <taxon>Suillus</taxon>
    </lineage>
</organism>
<dbReference type="Proteomes" id="UP000719766">
    <property type="component" value="Unassembled WGS sequence"/>
</dbReference>
<dbReference type="GeneID" id="64603956"/>
<keyword evidence="3" id="KW-1185">Reference proteome</keyword>
<dbReference type="RefSeq" id="XP_041161923.1">
    <property type="nucleotide sequence ID" value="XM_041310192.1"/>
</dbReference>
<evidence type="ECO:0000313" key="3">
    <source>
        <dbReference type="Proteomes" id="UP000719766"/>
    </source>
</evidence>
<dbReference type="OrthoDB" id="2692351at2759"/>
<comment type="caution">
    <text evidence="2">The sequence shown here is derived from an EMBL/GenBank/DDBJ whole genome shotgun (WGS) entry which is preliminary data.</text>
</comment>
<dbReference type="AlphaFoldDB" id="A0A9P7ATK2"/>
<feature type="region of interest" description="Disordered" evidence="1">
    <location>
        <begin position="1"/>
        <end position="25"/>
    </location>
</feature>
<sequence length="100" mass="11026">MPRATPSQAQQAPPQDTQTPSTSTMQTFWNTSHTRRPLSIAYPSSFCNVYSEKAGVDMHWISEFGILNVFLLPGPVPTDIFTRYAHLTGTAPLPEATETS</sequence>
<reference evidence="2" key="1">
    <citation type="journal article" date="2020" name="New Phytol.">
        <title>Comparative genomics reveals dynamic genome evolution in host specialist ectomycorrhizal fungi.</title>
        <authorList>
            <person name="Lofgren L.A."/>
            <person name="Nguyen N.H."/>
            <person name="Vilgalys R."/>
            <person name="Ruytinx J."/>
            <person name="Liao H.L."/>
            <person name="Branco S."/>
            <person name="Kuo A."/>
            <person name="LaButti K."/>
            <person name="Lipzen A."/>
            <person name="Andreopoulos W."/>
            <person name="Pangilinan J."/>
            <person name="Riley R."/>
            <person name="Hundley H."/>
            <person name="Na H."/>
            <person name="Barry K."/>
            <person name="Grigoriev I.V."/>
            <person name="Stajich J.E."/>
            <person name="Kennedy P.G."/>
        </authorList>
    </citation>
    <scope>NUCLEOTIDE SEQUENCE</scope>
    <source>
        <strain evidence="2">S12</strain>
    </source>
</reference>
<protein>
    <submittedName>
        <fullName evidence="2">Uncharacterized protein</fullName>
    </submittedName>
</protein>
<proteinExistence type="predicted"/>
<gene>
    <name evidence="2" type="ORF">HD556DRAFT_300380</name>
</gene>
<name>A0A9P7ATK2_9AGAM</name>
<evidence type="ECO:0000313" key="2">
    <source>
        <dbReference type="EMBL" id="KAG1796407.1"/>
    </source>
</evidence>
<accession>A0A9P7ATK2</accession>
<dbReference type="Gene3D" id="2.60.40.1760">
    <property type="entry name" value="glycosyl hydrolase (family 31)"/>
    <property type="match status" value="1"/>
</dbReference>